<dbReference type="GO" id="GO:0003700">
    <property type="term" value="F:DNA-binding transcription factor activity"/>
    <property type="evidence" value="ECO:0007669"/>
    <property type="project" value="InterPro"/>
</dbReference>
<organism evidence="3 4">
    <name type="scientific">Alkalimarinus sediminis</name>
    <dbReference type="NCBI Taxonomy" id="1632866"/>
    <lineage>
        <taxon>Bacteria</taxon>
        <taxon>Pseudomonadati</taxon>
        <taxon>Pseudomonadota</taxon>
        <taxon>Gammaproteobacteria</taxon>
        <taxon>Alteromonadales</taxon>
        <taxon>Alteromonadaceae</taxon>
        <taxon>Alkalimarinus</taxon>
    </lineage>
</organism>
<dbReference type="EMBL" id="CP101527">
    <property type="protein sequence ID" value="UZW74764.1"/>
    <property type="molecule type" value="Genomic_DNA"/>
</dbReference>
<dbReference type="PROSITE" id="PS50937">
    <property type="entry name" value="HTH_MERR_2"/>
    <property type="match status" value="1"/>
</dbReference>
<dbReference type="InterPro" id="IPR000551">
    <property type="entry name" value="MerR-type_HTH_dom"/>
</dbReference>
<dbReference type="Pfam" id="PF13411">
    <property type="entry name" value="MerR_1"/>
    <property type="match status" value="1"/>
</dbReference>
<dbReference type="RefSeq" id="WP_251810191.1">
    <property type="nucleotide sequence ID" value="NZ_CP101527.1"/>
</dbReference>
<dbReference type="KEGG" id="asem:NNL22_17355"/>
<keyword evidence="1 3" id="KW-0238">DNA-binding</keyword>
<dbReference type="CDD" id="cd04787">
    <property type="entry name" value="HTH_HMRTR_unk"/>
    <property type="match status" value="1"/>
</dbReference>
<gene>
    <name evidence="3" type="ORF">NNL22_17355</name>
</gene>
<dbReference type="PANTHER" id="PTHR30204:SF92">
    <property type="entry name" value="HTH-TYPE TRANSCRIPTIONAL REGULATOR ZNTR"/>
    <property type="match status" value="1"/>
</dbReference>
<sequence length="154" mass="17678">MQVSQLAKKAGVSPDTVRFYTKEGLLRPTKSPENGYQNYSTSDFQRLTFARKARQLGFSLKEIQAILEQADNHHSPCPMVRGLFEKHLVKVEQQIEELQSLRRRMLDAVDVWQNMPDGVPDGQTICQLIENWDQHLPEEPQTCMTKDDKGGRHA</sequence>
<proteinExistence type="predicted"/>
<keyword evidence="4" id="KW-1185">Reference proteome</keyword>
<dbReference type="PANTHER" id="PTHR30204">
    <property type="entry name" value="REDOX-CYCLING DRUG-SENSING TRANSCRIPTIONAL ACTIVATOR SOXR"/>
    <property type="match status" value="1"/>
</dbReference>
<dbReference type="SUPFAM" id="SSF46955">
    <property type="entry name" value="Putative DNA-binding domain"/>
    <property type="match status" value="1"/>
</dbReference>
<evidence type="ECO:0000256" key="1">
    <source>
        <dbReference type="ARBA" id="ARBA00023125"/>
    </source>
</evidence>
<dbReference type="InterPro" id="IPR009061">
    <property type="entry name" value="DNA-bd_dom_put_sf"/>
</dbReference>
<protein>
    <submittedName>
        <fullName evidence="3">MerR family DNA-binding protein</fullName>
    </submittedName>
</protein>
<dbReference type="PRINTS" id="PR00040">
    <property type="entry name" value="HTHMERR"/>
</dbReference>
<dbReference type="SMART" id="SM00422">
    <property type="entry name" value="HTH_MERR"/>
    <property type="match status" value="1"/>
</dbReference>
<name>A0A9E8KPI1_9ALTE</name>
<dbReference type="InterPro" id="IPR047057">
    <property type="entry name" value="MerR_fam"/>
</dbReference>
<evidence type="ECO:0000313" key="3">
    <source>
        <dbReference type="EMBL" id="UZW74764.1"/>
    </source>
</evidence>
<dbReference type="Proteomes" id="UP001164472">
    <property type="component" value="Chromosome"/>
</dbReference>
<evidence type="ECO:0000259" key="2">
    <source>
        <dbReference type="PROSITE" id="PS50937"/>
    </source>
</evidence>
<evidence type="ECO:0000313" key="4">
    <source>
        <dbReference type="Proteomes" id="UP001164472"/>
    </source>
</evidence>
<reference evidence="3" key="1">
    <citation type="submission" date="2022-07" db="EMBL/GenBank/DDBJ databases">
        <title>Alkalimarinus sp. nov., isolated from gut of a Alitta virens.</title>
        <authorList>
            <person name="Yang A.I."/>
            <person name="Shin N.-R."/>
        </authorList>
    </citation>
    <scope>NUCLEOTIDE SEQUENCE</scope>
    <source>
        <strain evidence="3">FA028</strain>
    </source>
</reference>
<dbReference type="AlphaFoldDB" id="A0A9E8KPI1"/>
<feature type="domain" description="HTH merR-type" evidence="2">
    <location>
        <begin position="1"/>
        <end position="69"/>
    </location>
</feature>
<dbReference type="GO" id="GO:0003677">
    <property type="term" value="F:DNA binding"/>
    <property type="evidence" value="ECO:0007669"/>
    <property type="project" value="UniProtKB-KW"/>
</dbReference>
<accession>A0A9E8KPI1</accession>
<dbReference type="Gene3D" id="1.10.1660.10">
    <property type="match status" value="1"/>
</dbReference>